<comment type="caution">
    <text evidence="1">The sequence shown here is derived from an EMBL/GenBank/DDBJ whole genome shotgun (WGS) entry which is preliminary data.</text>
</comment>
<evidence type="ECO:0000313" key="1">
    <source>
        <dbReference type="EMBL" id="EDP99627.1"/>
    </source>
</evidence>
<evidence type="ECO:0000313" key="2">
    <source>
        <dbReference type="Proteomes" id="UP000005839"/>
    </source>
</evidence>
<dbReference type="STRING" id="314608.KT99_07329"/>
<organism evidence="1 2">
    <name type="scientific">Shewanella benthica KT99</name>
    <dbReference type="NCBI Taxonomy" id="314608"/>
    <lineage>
        <taxon>Bacteria</taxon>
        <taxon>Pseudomonadati</taxon>
        <taxon>Pseudomonadota</taxon>
        <taxon>Gammaproteobacteria</taxon>
        <taxon>Alteromonadales</taxon>
        <taxon>Shewanellaceae</taxon>
        <taxon>Shewanella</taxon>
    </lineage>
</organism>
<name>A9EJL3_9GAMM</name>
<keyword evidence="2" id="KW-1185">Reference proteome</keyword>
<proteinExistence type="predicted"/>
<reference evidence="1 2" key="1">
    <citation type="submission" date="2007-10" db="EMBL/GenBank/DDBJ databases">
        <authorList>
            <person name="Yayanos A."/>
            <person name="Ferriera S."/>
            <person name="Johnson J."/>
            <person name="Kravitz S."/>
            <person name="Halpern A."/>
            <person name="Remington K."/>
            <person name="Beeson K."/>
            <person name="Tran B."/>
            <person name="Rogers Y.-H."/>
            <person name="Friedman R."/>
            <person name="Venter J.C."/>
        </authorList>
    </citation>
    <scope>NUCLEOTIDE SEQUENCE [LARGE SCALE GENOMIC DNA]</scope>
    <source>
        <strain evidence="1 2">KT99</strain>
    </source>
</reference>
<accession>A9EJL3</accession>
<dbReference type="Proteomes" id="UP000005839">
    <property type="component" value="Unassembled WGS sequence"/>
</dbReference>
<dbReference type="AlphaFoldDB" id="A9EJL3"/>
<dbReference type="EMBL" id="ABIC01000035">
    <property type="protein sequence ID" value="EDP99627.1"/>
    <property type="molecule type" value="Genomic_DNA"/>
</dbReference>
<sequence>MELLQTQAEADSEVDRLWTPMAVIAIADAVTARTQADVILAVSFFPFIQQPSQVA</sequence>
<gene>
    <name evidence="1" type="ORF">KT99_07329</name>
</gene>
<protein>
    <submittedName>
        <fullName evidence="1">Uncharacterized protein</fullName>
    </submittedName>
</protein>